<sequence>MIFGGILPPPLFHECIKLSCLLELVVLVHQLPFAKFRFLQIVWSFSSLCCLPLFLDMLTQDFRFNVLWRMRLQLLIPNLHSLFPSQQYKLIYHEPFSGYTSFITSRVVEWTLHYNFVLLYQVLESIAWFTTHHLAFFEKSIQTIEACASSSSTTLATLSADRWSPKPDNLWTNLGPAARPLASFLLVAASIAYMWSSWEAAVYLDFTVCFAFHKNPLSVHICIKFLDYVNIDFIACILDCCSSPRYKRSSCIWKFAAKGRTLASNNIQHFVHNIRWGDHLFQDVWLSCEWKTIIHHLIQNLQSLSTLYSSL</sequence>
<reference evidence="1" key="1">
    <citation type="journal article" date="2009" name="PLoS Genet.">
        <title>Sequencing, mapping, and analysis of 27,455 maize full-length cDNAs.</title>
        <authorList>
            <person name="Soderlund C."/>
            <person name="Descour A."/>
            <person name="Kudrna D."/>
            <person name="Bomhoff M."/>
            <person name="Boyd L."/>
            <person name="Currie J."/>
            <person name="Angelova A."/>
            <person name="Collura K."/>
            <person name="Wissotski M."/>
            <person name="Ashley E."/>
            <person name="Morrow D."/>
            <person name="Fernandes J."/>
            <person name="Walbot V."/>
            <person name="Yu Y."/>
        </authorList>
    </citation>
    <scope>NUCLEOTIDE SEQUENCE</scope>
    <source>
        <strain evidence="1">B73</strain>
    </source>
</reference>
<protein>
    <submittedName>
        <fullName evidence="1">Uncharacterized protein</fullName>
    </submittedName>
</protein>
<organism evidence="1">
    <name type="scientific">Zea mays</name>
    <name type="common">Maize</name>
    <dbReference type="NCBI Taxonomy" id="4577"/>
    <lineage>
        <taxon>Eukaryota</taxon>
        <taxon>Viridiplantae</taxon>
        <taxon>Streptophyta</taxon>
        <taxon>Embryophyta</taxon>
        <taxon>Tracheophyta</taxon>
        <taxon>Spermatophyta</taxon>
        <taxon>Magnoliopsida</taxon>
        <taxon>Liliopsida</taxon>
        <taxon>Poales</taxon>
        <taxon>Poaceae</taxon>
        <taxon>PACMAD clade</taxon>
        <taxon>Panicoideae</taxon>
        <taxon>Andropogonodae</taxon>
        <taxon>Andropogoneae</taxon>
        <taxon>Tripsacinae</taxon>
        <taxon>Zea</taxon>
    </lineage>
</organism>
<proteinExistence type="evidence at transcript level"/>
<reference evidence="1" key="2">
    <citation type="submission" date="2012-06" db="EMBL/GenBank/DDBJ databases">
        <authorList>
            <person name="Yu Y."/>
            <person name="Currie J."/>
            <person name="Lomeli R."/>
            <person name="Angelova A."/>
            <person name="Collura K."/>
            <person name="Wissotski M."/>
            <person name="Campos D."/>
            <person name="Kudrna D."/>
            <person name="Golser W."/>
            <person name="Ashely E."/>
            <person name="Descour A."/>
            <person name="Fernandes J."/>
            <person name="Soderlund C."/>
            <person name="Walbot V."/>
        </authorList>
    </citation>
    <scope>NUCLEOTIDE SEQUENCE</scope>
    <source>
        <strain evidence="1">B73</strain>
    </source>
</reference>
<dbReference type="AlphaFoldDB" id="C0HH41"/>
<name>C0HH41_MAIZE</name>
<accession>C0HH41</accession>
<dbReference type="EMBL" id="BT061647">
    <property type="protein sequence ID" value="ACN26344.1"/>
    <property type="molecule type" value="mRNA"/>
</dbReference>
<evidence type="ECO:0000313" key="1">
    <source>
        <dbReference type="EMBL" id="ACN26344.1"/>
    </source>
</evidence>